<accession>A0A5N6BRU4</accession>
<feature type="domain" description="RNA polymerase sigma-70 region 2" evidence="6">
    <location>
        <begin position="65"/>
        <end position="126"/>
    </location>
</feature>
<name>A0A5N6BRU4_9ACTN</name>
<dbReference type="NCBIfam" id="NF007214">
    <property type="entry name" value="PRK09636.1"/>
    <property type="match status" value="1"/>
</dbReference>
<comment type="similarity">
    <text evidence="1">Belongs to the sigma-70 factor family. ECF subfamily.</text>
</comment>
<dbReference type="Pfam" id="PF08281">
    <property type="entry name" value="Sigma70_r4_2"/>
    <property type="match status" value="1"/>
</dbReference>
<dbReference type="NCBIfam" id="TIGR02957">
    <property type="entry name" value="SigX4"/>
    <property type="match status" value="1"/>
</dbReference>
<dbReference type="CDD" id="cd06171">
    <property type="entry name" value="Sigma70_r4"/>
    <property type="match status" value="1"/>
</dbReference>
<dbReference type="SUPFAM" id="SSF88946">
    <property type="entry name" value="Sigma2 domain of RNA polymerase sigma factors"/>
    <property type="match status" value="1"/>
</dbReference>
<dbReference type="InterPro" id="IPR013249">
    <property type="entry name" value="RNA_pol_sigma70_r4_t2"/>
</dbReference>
<evidence type="ECO:0000256" key="1">
    <source>
        <dbReference type="ARBA" id="ARBA00010641"/>
    </source>
</evidence>
<dbReference type="InterPro" id="IPR013325">
    <property type="entry name" value="RNA_pol_sigma_r2"/>
</dbReference>
<dbReference type="PANTHER" id="PTHR30173">
    <property type="entry name" value="SIGMA 19 FACTOR"/>
    <property type="match status" value="1"/>
</dbReference>
<gene>
    <name evidence="8" type="ORF">FH610_021595</name>
</gene>
<comment type="subunit">
    <text evidence="2">Interacts transiently with the RNA polymerase catalytic core formed by RpoA, RpoB, RpoC and RpoZ (2 alpha, 1 beta, 1 beta' and 1 omega subunit) to form the RNA polymerase holoenzyme that can initiate transcription.</text>
</comment>
<evidence type="ECO:0000256" key="4">
    <source>
        <dbReference type="ARBA" id="ARBA00023082"/>
    </source>
</evidence>
<dbReference type="Gene3D" id="1.10.10.10">
    <property type="entry name" value="Winged helix-like DNA-binding domain superfamily/Winged helix DNA-binding domain"/>
    <property type="match status" value="1"/>
</dbReference>
<dbReference type="InterPro" id="IPR014284">
    <property type="entry name" value="RNA_pol_sigma-70_dom"/>
</dbReference>
<comment type="caution">
    <text evidence="8">The sequence shown here is derived from an EMBL/GenBank/DDBJ whole genome shotgun (WGS) entry which is preliminary data.</text>
</comment>
<dbReference type="Gene3D" id="1.10.1740.10">
    <property type="match status" value="1"/>
</dbReference>
<dbReference type="InterPro" id="IPR036388">
    <property type="entry name" value="WH-like_DNA-bd_sf"/>
</dbReference>
<dbReference type="InterPro" id="IPR014303">
    <property type="entry name" value="RNA_pol_sigma-70_ECF"/>
</dbReference>
<dbReference type="EMBL" id="VDMA02000011">
    <property type="protein sequence ID" value="KAB8183123.1"/>
    <property type="molecule type" value="Genomic_DNA"/>
</dbReference>
<dbReference type="InterPro" id="IPR052704">
    <property type="entry name" value="ECF_Sigma-70_Domain"/>
</dbReference>
<evidence type="ECO:0000313" key="8">
    <source>
        <dbReference type="EMBL" id="KAB8183123.1"/>
    </source>
</evidence>
<dbReference type="NCBIfam" id="TIGR02937">
    <property type="entry name" value="sigma70-ECF"/>
    <property type="match status" value="1"/>
</dbReference>
<dbReference type="Gene3D" id="3.10.450.50">
    <property type="match status" value="1"/>
</dbReference>
<keyword evidence="3" id="KW-0805">Transcription regulation</keyword>
<dbReference type="GO" id="GO:0006352">
    <property type="term" value="P:DNA-templated transcription initiation"/>
    <property type="evidence" value="ECO:0007669"/>
    <property type="project" value="InterPro"/>
</dbReference>
<keyword evidence="9" id="KW-1185">Reference proteome</keyword>
<dbReference type="Pfam" id="PF04542">
    <property type="entry name" value="Sigma70_r2"/>
    <property type="match status" value="1"/>
</dbReference>
<evidence type="ECO:0000256" key="3">
    <source>
        <dbReference type="ARBA" id="ARBA00023015"/>
    </source>
</evidence>
<proteinExistence type="inferred from homology"/>
<protein>
    <submittedName>
        <fullName evidence="8">RNA polymerase sigma-70 factor</fullName>
    </submittedName>
</protein>
<dbReference type="PANTHER" id="PTHR30173:SF36">
    <property type="entry name" value="ECF RNA POLYMERASE SIGMA FACTOR SIGJ"/>
    <property type="match status" value="1"/>
</dbReference>
<organism evidence="8 9">
    <name type="scientific">Microbispora catharanthi</name>
    <dbReference type="NCBI Taxonomy" id="1712871"/>
    <lineage>
        <taxon>Bacteria</taxon>
        <taxon>Bacillati</taxon>
        <taxon>Actinomycetota</taxon>
        <taxon>Actinomycetes</taxon>
        <taxon>Streptosporangiales</taxon>
        <taxon>Streptosporangiaceae</taxon>
        <taxon>Microbispora</taxon>
    </lineage>
</organism>
<dbReference type="SUPFAM" id="SSF88659">
    <property type="entry name" value="Sigma3 and sigma4 domains of RNA polymerase sigma factors"/>
    <property type="match status" value="1"/>
</dbReference>
<sequence>MGGGDRQVALCVYRVLDVQLVQDLLEEVPVRPDDRWGRRHRSILPHRAVNKVADVTDDPAEEFSGHRARLFGLAYRLLGSAAEAEDAVQDSYLRWNAADRAAIATPGAWLAKVLTNICLNRLTSARALREEYVGPWLPEPVLTDEPLETAEQRDSISMAFLVLLERLTPAERAVFVLREAFSYGYREIADVLELSEANCRQLHRRARQRVGERRRFDASAQARRRIVERFLLAAENGDLAGLESVLAADVVAWSDGGGRVSSALRPVVGAAKVCRYLAGLAARAAGTGVRLGLAEVNGEPAVLAFLDGGLFSVFVVESDGDLVHGLRVVVNPDKLAYLAGQLSQREGVAGS</sequence>
<dbReference type="GO" id="GO:0016987">
    <property type="term" value="F:sigma factor activity"/>
    <property type="evidence" value="ECO:0007669"/>
    <property type="project" value="UniProtKB-KW"/>
</dbReference>
<evidence type="ECO:0000259" key="6">
    <source>
        <dbReference type="Pfam" id="PF04542"/>
    </source>
</evidence>
<feature type="domain" description="RNA polymerase sigma factor 70 region 4 type 2" evidence="7">
    <location>
        <begin position="158"/>
        <end position="209"/>
    </location>
</feature>
<dbReference type="SUPFAM" id="SSF54427">
    <property type="entry name" value="NTF2-like"/>
    <property type="match status" value="1"/>
</dbReference>
<reference evidence="8 9" key="1">
    <citation type="submission" date="2019-10" db="EMBL/GenBank/DDBJ databases">
        <title>Nonomuraea sp. nov., isolated from Phyllanthus amarus.</title>
        <authorList>
            <person name="Klykleung N."/>
            <person name="Tanasupawat S."/>
        </authorList>
    </citation>
    <scope>NUCLEOTIDE SEQUENCE [LARGE SCALE GENOMIC DNA]</scope>
    <source>
        <strain evidence="8 9">CR1-09</strain>
    </source>
</reference>
<evidence type="ECO:0000256" key="5">
    <source>
        <dbReference type="ARBA" id="ARBA00023163"/>
    </source>
</evidence>
<dbReference type="AlphaFoldDB" id="A0A5N6BRU4"/>
<keyword evidence="5" id="KW-0804">Transcription</keyword>
<evidence type="ECO:0000256" key="2">
    <source>
        <dbReference type="ARBA" id="ARBA00011344"/>
    </source>
</evidence>
<evidence type="ECO:0000259" key="7">
    <source>
        <dbReference type="Pfam" id="PF08281"/>
    </source>
</evidence>
<dbReference type="GO" id="GO:0003677">
    <property type="term" value="F:DNA binding"/>
    <property type="evidence" value="ECO:0007669"/>
    <property type="project" value="InterPro"/>
</dbReference>
<dbReference type="InterPro" id="IPR013324">
    <property type="entry name" value="RNA_pol_sigma_r3/r4-like"/>
</dbReference>
<dbReference type="InterPro" id="IPR032710">
    <property type="entry name" value="NTF2-like_dom_sf"/>
</dbReference>
<keyword evidence="4" id="KW-0731">Sigma factor</keyword>
<dbReference type="Proteomes" id="UP000313066">
    <property type="component" value="Unassembled WGS sequence"/>
</dbReference>
<evidence type="ECO:0000313" key="9">
    <source>
        <dbReference type="Proteomes" id="UP000313066"/>
    </source>
</evidence>
<dbReference type="InterPro" id="IPR007627">
    <property type="entry name" value="RNA_pol_sigma70_r2"/>
</dbReference>